<dbReference type="PANTHER" id="PTHR35908:SF1">
    <property type="entry name" value="CONSERVED PROTEIN"/>
    <property type="match status" value="1"/>
</dbReference>
<dbReference type="PROSITE" id="PS51819">
    <property type="entry name" value="VOC"/>
    <property type="match status" value="1"/>
</dbReference>
<reference evidence="2 3" key="1">
    <citation type="submission" date="2018-09" db="EMBL/GenBank/DDBJ databases">
        <title>YIM PH21274 draft genome.</title>
        <authorList>
            <person name="Miao C."/>
        </authorList>
    </citation>
    <scope>NUCLEOTIDE SEQUENCE [LARGE SCALE GENOMIC DNA]</scope>
    <source>
        <strain evidence="2 3">YIM PH 21724</strain>
    </source>
</reference>
<dbReference type="OrthoDB" id="3212826at2"/>
<dbReference type="Pfam" id="PF18029">
    <property type="entry name" value="Glyoxalase_6"/>
    <property type="match status" value="1"/>
</dbReference>
<dbReference type="SUPFAM" id="SSF54593">
    <property type="entry name" value="Glyoxalase/Bleomycin resistance protein/Dihydroxybiphenyl dioxygenase"/>
    <property type="match status" value="1"/>
</dbReference>
<dbReference type="EMBL" id="QZFU01000014">
    <property type="protein sequence ID" value="RJO77981.1"/>
    <property type="molecule type" value="Genomic_DNA"/>
</dbReference>
<gene>
    <name evidence="2" type="ORF">D5S18_06845</name>
</gene>
<protein>
    <submittedName>
        <fullName evidence="2">VOC family protein</fullName>
    </submittedName>
</protein>
<dbReference type="AlphaFoldDB" id="A0A3A4L5T3"/>
<accession>A0A3A4L5T3</accession>
<name>A0A3A4L5T3_9NOCA</name>
<comment type="caution">
    <text evidence="2">The sequence shown here is derived from an EMBL/GenBank/DDBJ whole genome shotgun (WGS) entry which is preliminary data.</text>
</comment>
<dbReference type="RefSeq" id="WP_120038958.1">
    <property type="nucleotide sequence ID" value="NZ_QZFU01000014.1"/>
</dbReference>
<dbReference type="Proteomes" id="UP000266677">
    <property type="component" value="Unassembled WGS sequence"/>
</dbReference>
<dbReference type="InterPro" id="IPR029068">
    <property type="entry name" value="Glyas_Bleomycin-R_OHBP_Dase"/>
</dbReference>
<evidence type="ECO:0000259" key="1">
    <source>
        <dbReference type="PROSITE" id="PS51819"/>
    </source>
</evidence>
<organism evidence="2 3">
    <name type="scientific">Nocardia panacis</name>
    <dbReference type="NCBI Taxonomy" id="2340916"/>
    <lineage>
        <taxon>Bacteria</taxon>
        <taxon>Bacillati</taxon>
        <taxon>Actinomycetota</taxon>
        <taxon>Actinomycetes</taxon>
        <taxon>Mycobacteriales</taxon>
        <taxon>Nocardiaceae</taxon>
        <taxon>Nocardia</taxon>
    </lineage>
</organism>
<sequence length="116" mass="12622">MTISIAHITVDCRDAAALAGFWAELLGQPVDSEAGPEFATVGRTADLAPILMFIQVPERTPGKNAIHLDLHAPDWREQARRAIELGAERIGEFDEWGSQWITLADPEGNLFDIAAG</sequence>
<keyword evidence="3" id="KW-1185">Reference proteome</keyword>
<evidence type="ECO:0000313" key="2">
    <source>
        <dbReference type="EMBL" id="RJO77981.1"/>
    </source>
</evidence>
<proteinExistence type="predicted"/>
<evidence type="ECO:0000313" key="3">
    <source>
        <dbReference type="Proteomes" id="UP000266677"/>
    </source>
</evidence>
<dbReference type="Gene3D" id="3.10.180.10">
    <property type="entry name" value="2,3-Dihydroxybiphenyl 1,2-Dioxygenase, domain 1"/>
    <property type="match status" value="1"/>
</dbReference>
<dbReference type="PANTHER" id="PTHR35908">
    <property type="entry name" value="HYPOTHETICAL FUSION PROTEIN"/>
    <property type="match status" value="1"/>
</dbReference>
<dbReference type="InterPro" id="IPR041581">
    <property type="entry name" value="Glyoxalase_6"/>
</dbReference>
<dbReference type="CDD" id="cd06587">
    <property type="entry name" value="VOC"/>
    <property type="match status" value="1"/>
</dbReference>
<dbReference type="InterPro" id="IPR037523">
    <property type="entry name" value="VOC_core"/>
</dbReference>
<feature type="domain" description="VOC" evidence="1">
    <location>
        <begin position="4"/>
        <end position="116"/>
    </location>
</feature>